<sequence>MVSSYLQLLENRYRDDLDQDAQEFIDFAVDGADRMRAMVDDLLAFSRVEQAENAFEPVDCEAVVDRVTDDLQIQIAENDAVIVADSLPTLSGDSEQLQQLFSNLVSNGVKYNESETPRVEISAERRGDDWAFAVADNGIGIDPDRTDRIFEMFKRLHNADEYEGTGIGLSLCQEIVENHGGSIGVDSAPGEGSTFRFTLPAE</sequence>
<dbReference type="SUPFAM" id="SSF55874">
    <property type="entry name" value="ATPase domain of HSP90 chaperone/DNA topoisomerase II/histidine kinase"/>
    <property type="match status" value="1"/>
</dbReference>
<comment type="caution">
    <text evidence="7">The sequence shown here is derived from an EMBL/GenBank/DDBJ whole genome shotgun (WGS) entry which is preliminary data.</text>
</comment>
<comment type="catalytic activity">
    <reaction evidence="1">
        <text>ATP + protein L-histidine = ADP + protein N-phospho-L-histidine.</text>
        <dbReference type="EC" id="2.7.13.3"/>
    </reaction>
</comment>
<dbReference type="Pfam" id="PF00512">
    <property type="entry name" value="HisKA"/>
    <property type="match status" value="1"/>
</dbReference>
<dbReference type="Pfam" id="PF02518">
    <property type="entry name" value="HATPase_c"/>
    <property type="match status" value="1"/>
</dbReference>
<feature type="domain" description="Histidine kinase" evidence="6">
    <location>
        <begin position="1"/>
        <end position="202"/>
    </location>
</feature>
<keyword evidence="8" id="KW-1185">Reference proteome</keyword>
<dbReference type="Gene3D" id="3.30.565.10">
    <property type="entry name" value="Histidine kinase-like ATPase, C-terminal domain"/>
    <property type="match status" value="1"/>
</dbReference>
<evidence type="ECO:0000256" key="3">
    <source>
        <dbReference type="ARBA" id="ARBA00022553"/>
    </source>
</evidence>
<dbReference type="InterPro" id="IPR003594">
    <property type="entry name" value="HATPase_dom"/>
</dbReference>
<dbReference type="OrthoDB" id="106630at2157"/>
<name>A0A8T4GXX5_9EURY</name>
<dbReference type="Gene3D" id="1.10.287.130">
    <property type="match status" value="1"/>
</dbReference>
<keyword evidence="3" id="KW-0597">Phosphoprotein</keyword>
<dbReference type="FunFam" id="3.30.565.10:FF:000006">
    <property type="entry name" value="Sensor histidine kinase WalK"/>
    <property type="match status" value="1"/>
</dbReference>
<evidence type="ECO:0000256" key="4">
    <source>
        <dbReference type="ARBA" id="ARBA00022679"/>
    </source>
</evidence>
<proteinExistence type="predicted"/>
<gene>
    <name evidence="7" type="ORF">J2753_002387</name>
</gene>
<dbReference type="PRINTS" id="PR00344">
    <property type="entry name" value="BCTRLSENSOR"/>
</dbReference>
<dbReference type="InterPro" id="IPR003661">
    <property type="entry name" value="HisK_dim/P_dom"/>
</dbReference>
<dbReference type="PANTHER" id="PTHR43304:SF1">
    <property type="entry name" value="PAC DOMAIN-CONTAINING PROTEIN"/>
    <property type="match status" value="1"/>
</dbReference>
<keyword evidence="5 7" id="KW-0418">Kinase</keyword>
<evidence type="ECO:0000256" key="1">
    <source>
        <dbReference type="ARBA" id="ARBA00000085"/>
    </source>
</evidence>
<dbReference type="RefSeq" id="WP_209492236.1">
    <property type="nucleotide sequence ID" value="NZ_JAGGLC010000005.1"/>
</dbReference>
<organism evidence="7 8">
    <name type="scientific">Halolamina salifodinae</name>
    <dbReference type="NCBI Taxonomy" id="1202767"/>
    <lineage>
        <taxon>Archaea</taxon>
        <taxon>Methanobacteriati</taxon>
        <taxon>Methanobacteriota</taxon>
        <taxon>Stenosarchaea group</taxon>
        <taxon>Halobacteria</taxon>
        <taxon>Halobacteriales</taxon>
        <taxon>Haloferacaceae</taxon>
    </lineage>
</organism>
<keyword evidence="4" id="KW-0808">Transferase</keyword>
<dbReference type="GO" id="GO:0000155">
    <property type="term" value="F:phosphorelay sensor kinase activity"/>
    <property type="evidence" value="ECO:0007669"/>
    <property type="project" value="InterPro"/>
</dbReference>
<evidence type="ECO:0000313" key="8">
    <source>
        <dbReference type="Proteomes" id="UP000823736"/>
    </source>
</evidence>
<dbReference type="InterPro" id="IPR036890">
    <property type="entry name" value="HATPase_C_sf"/>
</dbReference>
<dbReference type="InterPro" id="IPR005467">
    <property type="entry name" value="His_kinase_dom"/>
</dbReference>
<dbReference type="CDD" id="cd00082">
    <property type="entry name" value="HisKA"/>
    <property type="match status" value="1"/>
</dbReference>
<dbReference type="InterPro" id="IPR004358">
    <property type="entry name" value="Sig_transdc_His_kin-like_C"/>
</dbReference>
<dbReference type="EMBL" id="JAGGLC010000005">
    <property type="protein sequence ID" value="MBP1987877.1"/>
    <property type="molecule type" value="Genomic_DNA"/>
</dbReference>
<reference evidence="7" key="1">
    <citation type="submission" date="2021-03" db="EMBL/GenBank/DDBJ databases">
        <title>Genomic Encyclopedia of Type Strains, Phase IV (KMG-IV): sequencing the most valuable type-strain genomes for metagenomic binning, comparative biology and taxonomic classification.</title>
        <authorList>
            <person name="Goeker M."/>
        </authorList>
    </citation>
    <scope>NUCLEOTIDE SEQUENCE</scope>
    <source>
        <strain evidence="7">DSM 26232</strain>
    </source>
</reference>
<protein>
    <recommendedName>
        <fullName evidence="2">histidine kinase</fullName>
        <ecNumber evidence="2">2.7.13.3</ecNumber>
    </recommendedName>
</protein>
<evidence type="ECO:0000313" key="7">
    <source>
        <dbReference type="EMBL" id="MBP1987877.1"/>
    </source>
</evidence>
<dbReference type="PROSITE" id="PS50109">
    <property type="entry name" value="HIS_KIN"/>
    <property type="match status" value="1"/>
</dbReference>
<dbReference type="SMART" id="SM00387">
    <property type="entry name" value="HATPase_c"/>
    <property type="match status" value="1"/>
</dbReference>
<dbReference type="EC" id="2.7.13.3" evidence="2"/>
<dbReference type="Proteomes" id="UP000823736">
    <property type="component" value="Unassembled WGS sequence"/>
</dbReference>
<evidence type="ECO:0000256" key="5">
    <source>
        <dbReference type="ARBA" id="ARBA00022777"/>
    </source>
</evidence>
<evidence type="ECO:0000259" key="6">
    <source>
        <dbReference type="PROSITE" id="PS50109"/>
    </source>
</evidence>
<dbReference type="SUPFAM" id="SSF47384">
    <property type="entry name" value="Homodimeric domain of signal transducing histidine kinase"/>
    <property type="match status" value="1"/>
</dbReference>
<dbReference type="AlphaFoldDB" id="A0A8T4GXX5"/>
<dbReference type="PANTHER" id="PTHR43304">
    <property type="entry name" value="PHYTOCHROME-LIKE PROTEIN CPH1"/>
    <property type="match status" value="1"/>
</dbReference>
<accession>A0A8T4GXX5</accession>
<evidence type="ECO:0000256" key="2">
    <source>
        <dbReference type="ARBA" id="ARBA00012438"/>
    </source>
</evidence>
<dbReference type="InterPro" id="IPR052162">
    <property type="entry name" value="Sensor_kinase/Photoreceptor"/>
</dbReference>
<dbReference type="InterPro" id="IPR036097">
    <property type="entry name" value="HisK_dim/P_sf"/>
</dbReference>